<sequence>MTAPVLATDLTSELLRNYSTPYLPSSELGSLRRQTSMSSSAENIMIELSLTQVILPTHRHHHLRLKLHTPC</sequence>
<dbReference type="Proteomes" id="UP000192578">
    <property type="component" value="Unassembled WGS sequence"/>
</dbReference>
<reference evidence="2" key="1">
    <citation type="submission" date="2017-01" db="EMBL/GenBank/DDBJ databases">
        <title>Comparative genomics of anhydrobiosis in the tardigrade Hypsibius dujardini.</title>
        <authorList>
            <person name="Yoshida Y."/>
            <person name="Koutsovoulos G."/>
            <person name="Laetsch D."/>
            <person name="Stevens L."/>
            <person name="Kumar S."/>
            <person name="Horikawa D."/>
            <person name="Ishino K."/>
            <person name="Komine S."/>
            <person name="Tomita M."/>
            <person name="Blaxter M."/>
            <person name="Arakawa K."/>
        </authorList>
    </citation>
    <scope>NUCLEOTIDE SEQUENCE [LARGE SCALE GENOMIC DNA]</scope>
    <source>
        <strain evidence="2">Z151</strain>
    </source>
</reference>
<keyword evidence="2" id="KW-1185">Reference proteome</keyword>
<dbReference type="AlphaFoldDB" id="A0A1W0WAN0"/>
<gene>
    <name evidence="1" type="ORF">BV898_13492</name>
</gene>
<organism evidence="1 2">
    <name type="scientific">Hypsibius exemplaris</name>
    <name type="common">Freshwater tardigrade</name>
    <dbReference type="NCBI Taxonomy" id="2072580"/>
    <lineage>
        <taxon>Eukaryota</taxon>
        <taxon>Metazoa</taxon>
        <taxon>Ecdysozoa</taxon>
        <taxon>Tardigrada</taxon>
        <taxon>Eutardigrada</taxon>
        <taxon>Parachela</taxon>
        <taxon>Hypsibioidea</taxon>
        <taxon>Hypsibiidae</taxon>
        <taxon>Hypsibius</taxon>
    </lineage>
</organism>
<protein>
    <submittedName>
        <fullName evidence="1">Uncharacterized protein</fullName>
    </submittedName>
</protein>
<name>A0A1W0WAN0_HYPEX</name>
<dbReference type="EMBL" id="MTYJ01000150">
    <property type="protein sequence ID" value="OQV12230.1"/>
    <property type="molecule type" value="Genomic_DNA"/>
</dbReference>
<comment type="caution">
    <text evidence="1">The sequence shown here is derived from an EMBL/GenBank/DDBJ whole genome shotgun (WGS) entry which is preliminary data.</text>
</comment>
<evidence type="ECO:0000313" key="1">
    <source>
        <dbReference type="EMBL" id="OQV12230.1"/>
    </source>
</evidence>
<evidence type="ECO:0000313" key="2">
    <source>
        <dbReference type="Proteomes" id="UP000192578"/>
    </source>
</evidence>
<accession>A0A1W0WAN0</accession>
<proteinExistence type="predicted"/>